<dbReference type="AlphaFoldDB" id="A0A1G5RAM3"/>
<evidence type="ECO:0000313" key="2">
    <source>
        <dbReference type="EMBL" id="SCZ70898.1"/>
    </source>
</evidence>
<dbReference type="OrthoDB" id="3239593at2"/>
<accession>A0A1G5RAM3</accession>
<keyword evidence="1" id="KW-0732">Signal</keyword>
<dbReference type="InterPro" id="IPR006059">
    <property type="entry name" value="SBP"/>
</dbReference>
<dbReference type="PANTHER" id="PTHR42779">
    <property type="entry name" value="PROTEIN YNJB"/>
    <property type="match status" value="1"/>
</dbReference>
<organism evidence="2 3">
    <name type="scientific">Epibacterium ulvae</name>
    <dbReference type="NCBI Taxonomy" id="1156985"/>
    <lineage>
        <taxon>Bacteria</taxon>
        <taxon>Pseudomonadati</taxon>
        <taxon>Pseudomonadota</taxon>
        <taxon>Alphaproteobacteria</taxon>
        <taxon>Rhodobacterales</taxon>
        <taxon>Roseobacteraceae</taxon>
        <taxon>Epibacterium</taxon>
    </lineage>
</organism>
<evidence type="ECO:0000256" key="1">
    <source>
        <dbReference type="SAM" id="SignalP"/>
    </source>
</evidence>
<dbReference type="Gene3D" id="3.40.190.10">
    <property type="entry name" value="Periplasmic binding protein-like II"/>
    <property type="match status" value="2"/>
</dbReference>
<sequence length="447" mass="47622">MTITLLRMTLAASLLATSALAEDAAGFRENFLSGAAPWETVTKRAADEGTVNLYYWGGSDPLNIWMDQVVTPDLAKLGVTLNPVRITGTKDAIDLVLAEKGAGKALGAGSVDAIWVNGENFATLKRQDALFGSFADKLPNSAHFEWDETDPRALLNLRDFGLATEAAEVPWSGEQYVCAVNTGRVEHAAAPTTFAELRTYLEAHPGKFSYVKPPHWLGNTFVQAALYAHNPDGSGATPFQETLESLGAAELARLIQPGFEYLKSIEPLLLGAQSGNIRYPEDGAALNGLFLNGEIDFACQFGLYAVATNLANGTFPEGAQSFIFPEGNMIKNKNYLAIPSNAPHPAAALVLADYMSSVAAQASKLQFTGMPAGIDPWTLTTDEAETLSAAAPGYIGVTQAELDANTAPDTNATLVDVIEAVWLDYIERGSADPFDVIVARAVSNLSN</sequence>
<dbReference type="SUPFAM" id="SSF53850">
    <property type="entry name" value="Periplasmic binding protein-like II"/>
    <property type="match status" value="1"/>
</dbReference>
<name>A0A1G5RAM3_9RHOB</name>
<evidence type="ECO:0000313" key="3">
    <source>
        <dbReference type="Proteomes" id="UP000198767"/>
    </source>
</evidence>
<proteinExistence type="predicted"/>
<dbReference type="EMBL" id="FMWG01000011">
    <property type="protein sequence ID" value="SCZ70898.1"/>
    <property type="molecule type" value="Genomic_DNA"/>
</dbReference>
<feature type="chain" id="PRO_5011596904" evidence="1">
    <location>
        <begin position="22"/>
        <end position="447"/>
    </location>
</feature>
<dbReference type="Pfam" id="PF13416">
    <property type="entry name" value="SBP_bac_8"/>
    <property type="match status" value="1"/>
</dbReference>
<dbReference type="RefSeq" id="WP_090220448.1">
    <property type="nucleotide sequence ID" value="NZ_FMWG01000011.1"/>
</dbReference>
<protein>
    <submittedName>
        <fullName evidence="2">Putative spermidine/putrescine transport system substrate-binding protein</fullName>
    </submittedName>
</protein>
<dbReference type="STRING" id="1156985.SAMN04488118_11138"/>
<gene>
    <name evidence="2" type="ORF">SAMN04488118_11138</name>
</gene>
<dbReference type="PANTHER" id="PTHR42779:SF1">
    <property type="entry name" value="PROTEIN YNJB"/>
    <property type="match status" value="1"/>
</dbReference>
<keyword evidence="3" id="KW-1185">Reference proteome</keyword>
<dbReference type="Proteomes" id="UP000198767">
    <property type="component" value="Unassembled WGS sequence"/>
</dbReference>
<dbReference type="NCBIfam" id="NF008633">
    <property type="entry name" value="PRK11622.1"/>
    <property type="match status" value="1"/>
</dbReference>
<reference evidence="2 3" key="1">
    <citation type="submission" date="2016-10" db="EMBL/GenBank/DDBJ databases">
        <authorList>
            <person name="de Groot N.N."/>
        </authorList>
    </citation>
    <scope>NUCLEOTIDE SEQUENCE [LARGE SCALE GENOMIC DNA]</scope>
    <source>
        <strain evidence="2 3">U95</strain>
    </source>
</reference>
<feature type="signal peptide" evidence="1">
    <location>
        <begin position="1"/>
        <end position="21"/>
    </location>
</feature>